<sequence length="85" mass="9717">MLQCRNEALVKYLVEHGTDINKESKDGSSPLLKPCSNGNEAIVKYLTEFGAYINKKNNNNNNNGWTSLYAPYKNEKKIYIVKYLV</sequence>
<comment type="caution">
    <text evidence="4">The sequence shown here is derived from an EMBL/GenBank/DDBJ whole genome shotgun (WGS) entry which is preliminary data.</text>
</comment>
<dbReference type="OrthoDB" id="2160770at2759"/>
<dbReference type="EMBL" id="MCOG01000031">
    <property type="protein sequence ID" value="ORY73979.1"/>
    <property type="molecule type" value="Genomic_DNA"/>
</dbReference>
<dbReference type="Pfam" id="PF12796">
    <property type="entry name" value="Ank_2"/>
    <property type="match status" value="1"/>
</dbReference>
<name>A0A1Y2ER14_9FUNG</name>
<keyword evidence="5" id="KW-1185">Reference proteome</keyword>
<organism evidence="4 5">
    <name type="scientific">Neocallimastix californiae</name>
    <dbReference type="NCBI Taxonomy" id="1754190"/>
    <lineage>
        <taxon>Eukaryota</taxon>
        <taxon>Fungi</taxon>
        <taxon>Fungi incertae sedis</taxon>
        <taxon>Chytridiomycota</taxon>
        <taxon>Chytridiomycota incertae sedis</taxon>
        <taxon>Neocallimastigomycetes</taxon>
        <taxon>Neocallimastigales</taxon>
        <taxon>Neocallimastigaceae</taxon>
        <taxon>Neocallimastix</taxon>
    </lineage>
</organism>
<evidence type="ECO:0000256" key="2">
    <source>
        <dbReference type="ARBA" id="ARBA00023043"/>
    </source>
</evidence>
<evidence type="ECO:0000256" key="3">
    <source>
        <dbReference type="PROSITE-ProRule" id="PRU00023"/>
    </source>
</evidence>
<evidence type="ECO:0000313" key="4">
    <source>
        <dbReference type="EMBL" id="ORY73979.1"/>
    </source>
</evidence>
<reference evidence="4 5" key="1">
    <citation type="submission" date="2016-08" db="EMBL/GenBank/DDBJ databases">
        <title>A Parts List for Fungal Cellulosomes Revealed by Comparative Genomics.</title>
        <authorList>
            <consortium name="DOE Joint Genome Institute"/>
            <person name="Haitjema C.H."/>
            <person name="Gilmore S.P."/>
            <person name="Henske J.K."/>
            <person name="Solomon K.V."/>
            <person name="De Groot R."/>
            <person name="Kuo A."/>
            <person name="Mondo S.J."/>
            <person name="Salamov A.A."/>
            <person name="Labutti K."/>
            <person name="Zhao Z."/>
            <person name="Chiniquy J."/>
            <person name="Barry K."/>
            <person name="Brewer H.M."/>
            <person name="Purvine S.O."/>
            <person name="Wright A.T."/>
            <person name="Boxma B."/>
            <person name="Van Alen T."/>
            <person name="Hackstein J.H."/>
            <person name="Baker S.E."/>
            <person name="Grigoriev I.V."/>
            <person name="O'Malley M.A."/>
        </authorList>
    </citation>
    <scope>NUCLEOTIDE SEQUENCE [LARGE SCALE GENOMIC DNA]</scope>
    <source>
        <strain evidence="4 5">G1</strain>
    </source>
</reference>
<dbReference type="PANTHER" id="PTHR24188">
    <property type="entry name" value="ANKYRIN REPEAT PROTEIN"/>
    <property type="match status" value="1"/>
</dbReference>
<accession>A0A1Y2ER14</accession>
<dbReference type="PROSITE" id="PS50297">
    <property type="entry name" value="ANK_REP_REGION"/>
    <property type="match status" value="1"/>
</dbReference>
<dbReference type="Proteomes" id="UP000193920">
    <property type="component" value="Unassembled WGS sequence"/>
</dbReference>
<dbReference type="InterPro" id="IPR036770">
    <property type="entry name" value="Ankyrin_rpt-contain_sf"/>
</dbReference>
<feature type="repeat" description="ANK" evidence="3">
    <location>
        <begin position="26"/>
        <end position="58"/>
    </location>
</feature>
<dbReference type="SUPFAM" id="SSF48403">
    <property type="entry name" value="Ankyrin repeat"/>
    <property type="match status" value="1"/>
</dbReference>
<proteinExistence type="predicted"/>
<evidence type="ECO:0000313" key="5">
    <source>
        <dbReference type="Proteomes" id="UP000193920"/>
    </source>
</evidence>
<dbReference type="PANTHER" id="PTHR24188:SF29">
    <property type="entry name" value="GH09064P"/>
    <property type="match status" value="1"/>
</dbReference>
<dbReference type="InterPro" id="IPR002110">
    <property type="entry name" value="Ankyrin_rpt"/>
</dbReference>
<evidence type="ECO:0000256" key="1">
    <source>
        <dbReference type="ARBA" id="ARBA00022737"/>
    </source>
</evidence>
<protein>
    <submittedName>
        <fullName evidence="4">Uncharacterized protein</fullName>
    </submittedName>
</protein>
<keyword evidence="2 3" id="KW-0040">ANK repeat</keyword>
<keyword evidence="1" id="KW-0677">Repeat</keyword>
<dbReference type="PROSITE" id="PS50088">
    <property type="entry name" value="ANK_REPEAT"/>
    <property type="match status" value="1"/>
</dbReference>
<dbReference type="Gene3D" id="1.25.40.20">
    <property type="entry name" value="Ankyrin repeat-containing domain"/>
    <property type="match status" value="1"/>
</dbReference>
<dbReference type="AlphaFoldDB" id="A0A1Y2ER14"/>
<gene>
    <name evidence="4" type="ORF">LY90DRAFT_163690</name>
</gene>